<feature type="non-terminal residue" evidence="1">
    <location>
        <position position="1"/>
    </location>
</feature>
<dbReference type="EMBL" id="JAAAJA010001415">
    <property type="protein sequence ID" value="KAG0247410.1"/>
    <property type="molecule type" value="Genomic_DNA"/>
</dbReference>
<gene>
    <name evidence="1" type="ORF">BG011_001560</name>
</gene>
<organism evidence="1 2">
    <name type="scientific">Mortierella polycephala</name>
    <dbReference type="NCBI Taxonomy" id="41804"/>
    <lineage>
        <taxon>Eukaryota</taxon>
        <taxon>Fungi</taxon>
        <taxon>Fungi incertae sedis</taxon>
        <taxon>Mucoromycota</taxon>
        <taxon>Mortierellomycotina</taxon>
        <taxon>Mortierellomycetes</taxon>
        <taxon>Mortierellales</taxon>
        <taxon>Mortierellaceae</taxon>
        <taxon>Mortierella</taxon>
    </lineage>
</organism>
<evidence type="ECO:0000313" key="2">
    <source>
        <dbReference type="Proteomes" id="UP000726737"/>
    </source>
</evidence>
<protein>
    <submittedName>
        <fullName evidence="1">Uncharacterized protein</fullName>
    </submittedName>
</protein>
<name>A0A9P6PKR6_9FUNG</name>
<dbReference type="Proteomes" id="UP000726737">
    <property type="component" value="Unassembled WGS sequence"/>
</dbReference>
<proteinExistence type="predicted"/>
<dbReference type="OrthoDB" id="2448606at2759"/>
<keyword evidence="2" id="KW-1185">Reference proteome</keyword>
<reference evidence="1" key="1">
    <citation type="journal article" date="2020" name="Fungal Divers.">
        <title>Resolving the Mortierellaceae phylogeny through synthesis of multi-gene phylogenetics and phylogenomics.</title>
        <authorList>
            <person name="Vandepol N."/>
            <person name="Liber J."/>
            <person name="Desiro A."/>
            <person name="Na H."/>
            <person name="Kennedy M."/>
            <person name="Barry K."/>
            <person name="Grigoriev I.V."/>
            <person name="Miller A.N."/>
            <person name="O'Donnell K."/>
            <person name="Stajich J.E."/>
            <person name="Bonito G."/>
        </authorList>
    </citation>
    <scope>NUCLEOTIDE SEQUENCE</scope>
    <source>
        <strain evidence="1">KOD948</strain>
    </source>
</reference>
<sequence length="93" mass="10272">PSSQSSPAPPKFAPQKDTEYEASHAFFTSGGSLQAIFLDNLREGHSLPSWAKDRPSYTFELQLQGNWGPRVTELYNAAKAKADLDHTHVDEIA</sequence>
<evidence type="ECO:0000313" key="1">
    <source>
        <dbReference type="EMBL" id="KAG0247410.1"/>
    </source>
</evidence>
<accession>A0A9P6PKR6</accession>
<comment type="caution">
    <text evidence="1">The sequence shown here is derived from an EMBL/GenBank/DDBJ whole genome shotgun (WGS) entry which is preliminary data.</text>
</comment>
<dbReference type="AlphaFoldDB" id="A0A9P6PKR6"/>